<dbReference type="PRINTS" id="PR00996">
    <property type="entry name" value="CHERMTFRASE"/>
</dbReference>
<dbReference type="CDD" id="cd00130">
    <property type="entry name" value="PAS"/>
    <property type="match status" value="2"/>
</dbReference>
<dbReference type="CDD" id="cd01949">
    <property type="entry name" value="GGDEF"/>
    <property type="match status" value="1"/>
</dbReference>
<keyword evidence="6" id="KW-0145">Chemotaxis</keyword>
<evidence type="ECO:0000259" key="10">
    <source>
        <dbReference type="PROSITE" id="PS50123"/>
    </source>
</evidence>
<feature type="coiled-coil region" evidence="7">
    <location>
        <begin position="652"/>
        <end position="707"/>
    </location>
</feature>
<dbReference type="SUPFAM" id="SSF55073">
    <property type="entry name" value="Nucleotide cyclase"/>
    <property type="match status" value="1"/>
</dbReference>
<reference evidence="13 14" key="1">
    <citation type="submission" date="2022-11" db="EMBL/GenBank/DDBJ databases">
        <title>Viruses from the air-sea interface of a natural surface slick.</title>
        <authorList>
            <person name="Rahlff J."/>
            <person name="Holmfeldt K."/>
        </authorList>
    </citation>
    <scope>NUCLEOTIDE SEQUENCE [LARGE SCALE GENOMIC DNA]</scope>
    <source>
        <strain evidence="13 14">SMS4</strain>
    </source>
</reference>
<keyword evidence="14" id="KW-1185">Reference proteome</keyword>
<dbReference type="PANTHER" id="PTHR44757:SF2">
    <property type="entry name" value="BIOFILM ARCHITECTURE MAINTENANCE PROTEIN MBAA"/>
    <property type="match status" value="1"/>
</dbReference>
<dbReference type="InterPro" id="IPR000014">
    <property type="entry name" value="PAS"/>
</dbReference>
<dbReference type="SMART" id="SM00091">
    <property type="entry name" value="PAS"/>
    <property type="match status" value="3"/>
</dbReference>
<comment type="caution">
    <text evidence="13">The sequence shown here is derived from an EMBL/GenBank/DDBJ whole genome shotgun (WGS) entry which is preliminary data.</text>
</comment>
<evidence type="ECO:0000256" key="3">
    <source>
        <dbReference type="ARBA" id="ARBA00022603"/>
    </source>
</evidence>
<dbReference type="InterPro" id="IPR022641">
    <property type="entry name" value="CheR_N"/>
</dbReference>
<name>A0ABT9HX49_9GAMM</name>
<dbReference type="InterPro" id="IPR029787">
    <property type="entry name" value="Nucleotide_cyclase"/>
</dbReference>
<dbReference type="InterPro" id="IPR001633">
    <property type="entry name" value="EAL_dom"/>
</dbReference>
<evidence type="ECO:0000259" key="12">
    <source>
        <dbReference type="PROSITE" id="PS50887"/>
    </source>
</evidence>
<protein>
    <recommendedName>
        <fullName evidence="2">protein-glutamate O-methyltransferase</fullName>
        <ecNumber evidence="2">2.1.1.80</ecNumber>
    </recommendedName>
</protein>
<dbReference type="Pfam" id="PF00563">
    <property type="entry name" value="EAL"/>
    <property type="match status" value="1"/>
</dbReference>
<dbReference type="Gene3D" id="3.40.50.180">
    <property type="entry name" value="Methylesterase CheB, C-terminal domain"/>
    <property type="match status" value="1"/>
</dbReference>
<feature type="domain" description="GGDEF" evidence="12">
    <location>
        <begin position="1116"/>
        <end position="1248"/>
    </location>
</feature>
<dbReference type="SUPFAM" id="SSF141868">
    <property type="entry name" value="EAL domain-like"/>
    <property type="match status" value="1"/>
</dbReference>
<evidence type="ECO:0000259" key="11">
    <source>
        <dbReference type="PROSITE" id="PS50883"/>
    </source>
</evidence>
<dbReference type="InterPro" id="IPR022642">
    <property type="entry name" value="CheR_C"/>
</dbReference>
<sequence length="1513" mass="168322">MNALTTLPEEARVNSTLLVVAIGSSAGGLEALSQFVSALPQQLGCFYVIAQHISPTHQSMLAEILARETSLPVREIVAEECPQPDVIYIIPPGNNMVFEQGHFHLLPPLSDAPKPSVNLLFESIAVEFKERAVGIILSGTGSDGTRGLQAIKSAGGITFVQEPETAKYEGMPRSAMNACAVDRILSPEQMGSELARLVLVPNIESESENADQRSVELSDLFELLRQRTKIDFSSYKLSTVQRRLQRRMIRAECETLASYLIYIDTHPEEWDALAKEILISVTKFYRDKGAFDALKRFAAELIDKKQSGDVVRIWVIACATGEEAYSLGIMFLELLSKSDKQLELQVFATDIDNNVLAIARRGVYSQACMAEMPAAYVERYFTKSKHGFEPVKALRDCITFARQDIICDPPFSRMDLVSCRNVMIYFNLDLQIKVLSIINYALRDDGLLFLGRSETVRHQEGLFYAADRRARIFRSRGQSRSESVGKMVRASLRTVAKPAVDLSPPHERIFLHAVADYFGAAVLIDTQGRILHSHGDVGQLIRFPTGTLELNLVSLIVPEFSSDVFSTLYRAQRSHASEYSSNRCIASLNGASWRLVITPIAKDVDNDLFLVYFQPKAANAKDHSSHIDTVDVPAKEHGIENASELASTHEHLKFLMEQVASSNDAMQALTEEMQTSNEELQATNEELEVTNEELQATNEELVSVNEERQVKTLELAAINVEFESVYNSIDFPIVVFDADLCLHRLNGSAIRSFDLNFAAVGQPLGRLKFPSHLRGIDTHLSEALANGKKDSFSAELENRQYQVVITPVRNSFGVSQGVVLVVVDNTELIDAQHQIAESQKRLLAIMNHSISIVTLKDTAGRYEFVNQRFEEIFNLSVDEVIGKTDHQIFGKDVANALREHDFDAMHQLDAVESVDKVPLKTGSLWLESVRFPIFDRTGAVCAVCLQANDSSRKHHADEQLRLAARVFDRAGEAIMITDADATIVTVNDAFTHITGYSQADLIGKKPSILKSGKHSSDFYAEMWRSLKEQGSWQGEISDCRKNGEVIAEWLTINSLRDENHEIINFVATYSDVKAIQSTHRRIEFLATHDELTGLPNRSLLGDRLKHAISNVKRQRKKLAVLFVDLDNFKNVNDTLGHDIGDMLLIQATQRLRHCVRDSDTLARLGGDEFVIVLTDIDLPDVTVMAHRIVSQLATPFFVNEQNLFVSASIGISMYPEDGQDSVNLLKNADTAMYRAKAKGRNQFQFFEEEMKVLALQRMTLETGLRMAIDTKCFHMVYQPKVDMNTGELVGAESLLRWSDPTLGDISPVQFIPIAEASGLMQAIGDHIFSMVLAQIASWRAAGLVVPTVAINVSASQLREPHFVEKVKTWVTQSGLPNNAISIELTESSLMENPDLMQAIFMELKHLGITLSIDDFGTGYSSLSYLRKLPVHEIKIDRSFVEGIATEQDSRVVARTVINMGNSLGLRVVAEGVETLEQSLALRADGCFVAQGFFYHRPLAADSFALLLAASEPT</sequence>
<dbReference type="PROSITE" id="PS50122">
    <property type="entry name" value="CHEB"/>
    <property type="match status" value="1"/>
</dbReference>
<dbReference type="Pfam" id="PF00990">
    <property type="entry name" value="GGDEF"/>
    <property type="match status" value="1"/>
</dbReference>
<evidence type="ECO:0000313" key="13">
    <source>
        <dbReference type="EMBL" id="MDP5135700.1"/>
    </source>
</evidence>
<keyword evidence="4" id="KW-0808">Transferase</keyword>
<keyword evidence="5" id="KW-0949">S-adenosyl-L-methionine</keyword>
<dbReference type="PROSITE" id="PS50112">
    <property type="entry name" value="PAS"/>
    <property type="match status" value="2"/>
</dbReference>
<dbReference type="RefSeq" id="WP_305974792.1">
    <property type="nucleotide sequence ID" value="NZ_JAPJDZ010000012.1"/>
</dbReference>
<dbReference type="SMART" id="SM00138">
    <property type="entry name" value="MeTrc"/>
    <property type="match status" value="1"/>
</dbReference>
<dbReference type="NCBIfam" id="TIGR00229">
    <property type="entry name" value="sensory_box"/>
    <property type="match status" value="2"/>
</dbReference>
<dbReference type="InterPro" id="IPR000780">
    <property type="entry name" value="CheR_MeTrfase"/>
</dbReference>
<evidence type="ECO:0000313" key="14">
    <source>
        <dbReference type="Proteomes" id="UP001231109"/>
    </source>
</evidence>
<dbReference type="InterPro" id="IPR035909">
    <property type="entry name" value="CheB_C"/>
</dbReference>
<dbReference type="InterPro" id="IPR013656">
    <property type="entry name" value="PAS_4"/>
</dbReference>
<organism evidence="13 14">
    <name type="scientific">Rheinheimera baltica</name>
    <dbReference type="NCBI Taxonomy" id="67576"/>
    <lineage>
        <taxon>Bacteria</taxon>
        <taxon>Pseudomonadati</taxon>
        <taxon>Pseudomonadota</taxon>
        <taxon>Gammaproteobacteria</taxon>
        <taxon>Chromatiales</taxon>
        <taxon>Chromatiaceae</taxon>
        <taxon>Rheinheimera</taxon>
    </lineage>
</organism>
<dbReference type="SUPFAM" id="SSF53335">
    <property type="entry name" value="S-adenosyl-L-methionine-dependent methyltransferases"/>
    <property type="match status" value="1"/>
</dbReference>
<dbReference type="CDD" id="cd16434">
    <property type="entry name" value="CheB-CheR_fusion"/>
    <property type="match status" value="1"/>
</dbReference>
<keyword evidence="6" id="KW-0378">Hydrolase</keyword>
<dbReference type="EMBL" id="JAPJDZ010000012">
    <property type="protein sequence ID" value="MDP5135700.1"/>
    <property type="molecule type" value="Genomic_DNA"/>
</dbReference>
<feature type="active site" evidence="6">
    <location>
        <position position="25"/>
    </location>
</feature>
<dbReference type="PROSITE" id="PS50887">
    <property type="entry name" value="GGDEF"/>
    <property type="match status" value="1"/>
</dbReference>
<evidence type="ECO:0000256" key="2">
    <source>
        <dbReference type="ARBA" id="ARBA00012534"/>
    </source>
</evidence>
<gene>
    <name evidence="13" type="ORF">ORJ04_07035</name>
</gene>
<dbReference type="SUPFAM" id="SSF55785">
    <property type="entry name" value="PYP-like sensor domain (PAS domain)"/>
    <property type="match status" value="3"/>
</dbReference>
<dbReference type="Pfam" id="PF00989">
    <property type="entry name" value="PAS"/>
    <property type="match status" value="1"/>
</dbReference>
<comment type="catalytic activity">
    <reaction evidence="1">
        <text>L-glutamyl-[protein] + S-adenosyl-L-methionine = [protein]-L-glutamate 5-O-methyl ester + S-adenosyl-L-homocysteine</text>
        <dbReference type="Rhea" id="RHEA:24452"/>
        <dbReference type="Rhea" id="RHEA-COMP:10208"/>
        <dbReference type="Rhea" id="RHEA-COMP:10311"/>
        <dbReference type="ChEBI" id="CHEBI:29973"/>
        <dbReference type="ChEBI" id="CHEBI:57856"/>
        <dbReference type="ChEBI" id="CHEBI:59789"/>
        <dbReference type="ChEBI" id="CHEBI:82795"/>
        <dbReference type="EC" id="2.1.1.80"/>
    </reaction>
</comment>
<dbReference type="Gene3D" id="3.30.450.20">
    <property type="entry name" value="PAS domain"/>
    <property type="match status" value="3"/>
</dbReference>
<dbReference type="Pfam" id="PF01739">
    <property type="entry name" value="CheR"/>
    <property type="match status" value="1"/>
</dbReference>
<dbReference type="Gene3D" id="3.30.70.270">
    <property type="match status" value="1"/>
</dbReference>
<dbReference type="Pfam" id="PF13596">
    <property type="entry name" value="PAS_10"/>
    <property type="match status" value="1"/>
</dbReference>
<dbReference type="SMART" id="SM00267">
    <property type="entry name" value="GGDEF"/>
    <property type="match status" value="1"/>
</dbReference>
<dbReference type="Pfam" id="PF03705">
    <property type="entry name" value="CheR_N"/>
    <property type="match status" value="1"/>
</dbReference>
<feature type="domain" description="CheB-type methylesterase" evidence="9">
    <location>
        <begin position="13"/>
        <end position="201"/>
    </location>
</feature>
<dbReference type="Pfam" id="PF08448">
    <property type="entry name" value="PAS_4"/>
    <property type="match status" value="1"/>
</dbReference>
<evidence type="ECO:0000259" key="9">
    <source>
        <dbReference type="PROSITE" id="PS50122"/>
    </source>
</evidence>
<dbReference type="NCBIfam" id="TIGR00254">
    <property type="entry name" value="GGDEF"/>
    <property type="match status" value="1"/>
</dbReference>
<dbReference type="Gene3D" id="1.10.155.10">
    <property type="entry name" value="Chemotaxis receptor methyltransferase CheR, N-terminal domain"/>
    <property type="match status" value="1"/>
</dbReference>
<dbReference type="Proteomes" id="UP001231109">
    <property type="component" value="Unassembled WGS sequence"/>
</dbReference>
<dbReference type="InterPro" id="IPR000160">
    <property type="entry name" value="GGDEF_dom"/>
</dbReference>
<dbReference type="PROSITE" id="PS50883">
    <property type="entry name" value="EAL"/>
    <property type="match status" value="1"/>
</dbReference>
<dbReference type="SUPFAM" id="SSF47757">
    <property type="entry name" value="Chemotaxis receptor methyltransferase CheR, N-terminal domain"/>
    <property type="match status" value="1"/>
</dbReference>
<dbReference type="InterPro" id="IPR035919">
    <property type="entry name" value="EAL_sf"/>
</dbReference>
<evidence type="ECO:0000256" key="5">
    <source>
        <dbReference type="ARBA" id="ARBA00022691"/>
    </source>
</evidence>
<feature type="domain" description="EAL" evidence="11">
    <location>
        <begin position="1257"/>
        <end position="1511"/>
    </location>
</feature>
<feature type="domain" description="CheR-type methyltransferase" evidence="10">
    <location>
        <begin position="216"/>
        <end position="477"/>
    </location>
</feature>
<evidence type="ECO:0000256" key="6">
    <source>
        <dbReference type="PROSITE-ProRule" id="PRU00050"/>
    </source>
</evidence>
<feature type="domain" description="PAS" evidence="8">
    <location>
        <begin position="959"/>
        <end position="1004"/>
    </location>
</feature>
<evidence type="ECO:0000256" key="7">
    <source>
        <dbReference type="SAM" id="Coils"/>
    </source>
</evidence>
<dbReference type="InterPro" id="IPR052155">
    <property type="entry name" value="Biofilm_reg_signaling"/>
</dbReference>
<evidence type="ECO:0000256" key="1">
    <source>
        <dbReference type="ARBA" id="ARBA00001541"/>
    </source>
</evidence>
<dbReference type="InterPro" id="IPR029063">
    <property type="entry name" value="SAM-dependent_MTases_sf"/>
</dbReference>
<accession>A0ABT9HX49</accession>
<proteinExistence type="predicted"/>
<dbReference type="InterPro" id="IPR036804">
    <property type="entry name" value="CheR_N_sf"/>
</dbReference>
<dbReference type="InterPro" id="IPR035965">
    <property type="entry name" value="PAS-like_dom_sf"/>
</dbReference>
<evidence type="ECO:0000259" key="8">
    <source>
        <dbReference type="PROSITE" id="PS50112"/>
    </source>
</evidence>
<evidence type="ECO:0000256" key="4">
    <source>
        <dbReference type="ARBA" id="ARBA00022679"/>
    </source>
</evidence>
<dbReference type="SUPFAM" id="SSF52738">
    <property type="entry name" value="Methylesterase CheB, C-terminal domain"/>
    <property type="match status" value="1"/>
</dbReference>
<dbReference type="PROSITE" id="PS50123">
    <property type="entry name" value="CHER"/>
    <property type="match status" value="1"/>
</dbReference>
<dbReference type="InterPro" id="IPR000673">
    <property type="entry name" value="Sig_transdc_resp-reg_Me-estase"/>
</dbReference>
<dbReference type="Pfam" id="PF01339">
    <property type="entry name" value="CheB_methylest"/>
    <property type="match status" value="1"/>
</dbReference>
<dbReference type="EC" id="2.1.1.80" evidence="2"/>
<dbReference type="Gene3D" id="3.20.20.450">
    <property type="entry name" value="EAL domain"/>
    <property type="match status" value="1"/>
</dbReference>
<dbReference type="InterPro" id="IPR043128">
    <property type="entry name" value="Rev_trsase/Diguanyl_cyclase"/>
</dbReference>
<keyword evidence="3" id="KW-0489">Methyltransferase</keyword>
<dbReference type="CDD" id="cd01948">
    <property type="entry name" value="EAL"/>
    <property type="match status" value="1"/>
</dbReference>
<feature type="active site" evidence="6">
    <location>
        <position position="52"/>
    </location>
</feature>
<dbReference type="InterPro" id="IPR013767">
    <property type="entry name" value="PAS_fold"/>
</dbReference>
<keyword evidence="7" id="KW-0175">Coiled coil</keyword>
<dbReference type="SMART" id="SM00052">
    <property type="entry name" value="EAL"/>
    <property type="match status" value="1"/>
</dbReference>
<dbReference type="PANTHER" id="PTHR44757">
    <property type="entry name" value="DIGUANYLATE CYCLASE DGCP"/>
    <property type="match status" value="1"/>
</dbReference>
<feature type="active site" evidence="6">
    <location>
        <position position="143"/>
    </location>
</feature>
<feature type="domain" description="PAS" evidence="8">
    <location>
        <begin position="838"/>
        <end position="884"/>
    </location>
</feature>
<dbReference type="Gene3D" id="3.40.50.150">
    <property type="entry name" value="Vaccinia Virus protein VP39"/>
    <property type="match status" value="1"/>
</dbReference>